<accession>A0A6N6N5T8</accession>
<protein>
    <submittedName>
        <fullName evidence="10">Na(+)/H(+) antiporter subunit D</fullName>
    </submittedName>
</protein>
<feature type="transmembrane region" description="Helical" evidence="8">
    <location>
        <begin position="293"/>
        <end position="314"/>
    </location>
</feature>
<evidence type="ECO:0000256" key="8">
    <source>
        <dbReference type="SAM" id="Phobius"/>
    </source>
</evidence>
<evidence type="ECO:0000256" key="6">
    <source>
        <dbReference type="ARBA" id="ARBA00023136"/>
    </source>
</evidence>
<dbReference type="PRINTS" id="PR01437">
    <property type="entry name" value="NUOXDRDTASE4"/>
</dbReference>
<dbReference type="RefSeq" id="WP_151149045.1">
    <property type="nucleotide sequence ID" value="NZ_WAIE01000001.1"/>
</dbReference>
<keyword evidence="11" id="KW-1185">Reference proteome</keyword>
<dbReference type="NCBIfam" id="NF009310">
    <property type="entry name" value="PRK12668.1"/>
    <property type="match status" value="1"/>
</dbReference>
<keyword evidence="3 7" id="KW-0812">Transmembrane</keyword>
<dbReference type="InterPro" id="IPR003918">
    <property type="entry name" value="NADH_UbQ_OxRdtase"/>
</dbReference>
<dbReference type="Proteomes" id="UP000438699">
    <property type="component" value="Unassembled WGS sequence"/>
</dbReference>
<feature type="transmembrane region" description="Helical" evidence="8">
    <location>
        <begin position="560"/>
        <end position="585"/>
    </location>
</feature>
<feature type="transmembrane region" description="Helical" evidence="8">
    <location>
        <begin position="147"/>
        <end position="166"/>
    </location>
</feature>
<gene>
    <name evidence="10" type="ORF">F8A88_00845</name>
</gene>
<evidence type="ECO:0000256" key="3">
    <source>
        <dbReference type="ARBA" id="ARBA00022692"/>
    </source>
</evidence>
<evidence type="ECO:0000259" key="9">
    <source>
        <dbReference type="Pfam" id="PF00361"/>
    </source>
</evidence>
<feature type="transmembrane region" description="Helical" evidence="8">
    <location>
        <begin position="182"/>
        <end position="200"/>
    </location>
</feature>
<evidence type="ECO:0000256" key="5">
    <source>
        <dbReference type="ARBA" id="ARBA00023002"/>
    </source>
</evidence>
<evidence type="ECO:0000256" key="7">
    <source>
        <dbReference type="RuleBase" id="RU000320"/>
    </source>
</evidence>
<feature type="transmembrane region" description="Helical" evidence="8">
    <location>
        <begin position="411"/>
        <end position="431"/>
    </location>
</feature>
<evidence type="ECO:0000256" key="2">
    <source>
        <dbReference type="ARBA" id="ARBA00022475"/>
    </source>
</evidence>
<dbReference type="OrthoDB" id="9805769at2"/>
<dbReference type="AlphaFoldDB" id="A0A6N6N5T8"/>
<evidence type="ECO:0000256" key="1">
    <source>
        <dbReference type="ARBA" id="ARBA00004651"/>
    </source>
</evidence>
<feature type="transmembrane region" description="Helical" evidence="8">
    <location>
        <begin position="238"/>
        <end position="258"/>
    </location>
</feature>
<organism evidence="10 11">
    <name type="scientific">Pseudodesulfovibrio senegalensis</name>
    <dbReference type="NCBI Taxonomy" id="1721087"/>
    <lineage>
        <taxon>Bacteria</taxon>
        <taxon>Pseudomonadati</taxon>
        <taxon>Thermodesulfobacteriota</taxon>
        <taxon>Desulfovibrionia</taxon>
        <taxon>Desulfovibrionales</taxon>
        <taxon>Desulfovibrionaceae</taxon>
    </lineage>
</organism>
<evidence type="ECO:0000256" key="4">
    <source>
        <dbReference type="ARBA" id="ARBA00022989"/>
    </source>
</evidence>
<dbReference type="GO" id="GO:0008137">
    <property type="term" value="F:NADH dehydrogenase (ubiquinone) activity"/>
    <property type="evidence" value="ECO:0007669"/>
    <property type="project" value="InterPro"/>
</dbReference>
<reference evidence="10 11" key="1">
    <citation type="journal article" date="2017" name="Int. J. Syst. Evol. Microbiol.">
        <title>Desulfovibrio senegalensis sp. nov., a mesophilic sulfate reducer isolated from marine sediment.</title>
        <authorList>
            <person name="Thioye A."/>
            <person name="Gam Z.B.A."/>
            <person name="Mbengue M."/>
            <person name="Cayol J.L."/>
            <person name="Joseph-Bartoli M."/>
            <person name="Toure-Kane C."/>
            <person name="Labat M."/>
        </authorList>
    </citation>
    <scope>NUCLEOTIDE SEQUENCE [LARGE SCALE GENOMIC DNA]</scope>
    <source>
        <strain evidence="10 11">DSM 101509</strain>
    </source>
</reference>
<dbReference type="InterPro" id="IPR052175">
    <property type="entry name" value="ComplexI-like_HydComp"/>
</dbReference>
<dbReference type="GO" id="GO:0005886">
    <property type="term" value="C:plasma membrane"/>
    <property type="evidence" value="ECO:0007669"/>
    <property type="project" value="UniProtKB-SubCell"/>
</dbReference>
<sequence length="586" mass="62835">MISSLAPVLPFLLGGLLLPLLPGRHRTKALLAVAALGLVVVHGLENGVTGGASFMGLELAALRVDGLSRVFGYIFTINAFAAFLFAYRLDDLRQHLAALFYIGASLGAVFAGDLITLYVYWEIMAVASTMLILARDTKASYDAGMRYILVHLFGGLLLLLGILLHVQNTGSAAFGSFTEHTLAAWLVLGGVLINASAVPFSSWLSDAYPESTVTGGVILSAYTTKTAVYTLLRGFPGWDILIFIGCVMVIYGIVYALLENDMRRILAYSITNQVGFMVTAAGIGTAMAINGAAAHAFCHIIYKALLWMSAGAVLAQTGRSKCTELGGLWKSMPWTMVLGTIGALAISSLPLTSGFTSKSLILQAAGDEGLVLAWTTLEIASAGVFLHAGIKFPYFVFFNVDRGLRPKEAPAHMLAAMGILAFLCIFLGVYPDPLYAILPFGMDPAFTVYKAGKVVGQMQLLMFSALVFFLFLKLLRRTDTIALEIDWLYRKGGSMLYRGADSLFNGLNAAAALFAEGLAKRLDRLSRELPERLAVWFAGPFICLGDEPKKDAKEQLRMSVATGTVAVGATLVAIILTLAVVVMFAL</sequence>
<dbReference type="GO" id="GO:0042773">
    <property type="term" value="P:ATP synthesis coupled electron transport"/>
    <property type="evidence" value="ECO:0007669"/>
    <property type="project" value="InterPro"/>
</dbReference>
<dbReference type="Pfam" id="PF00361">
    <property type="entry name" value="Proton_antipo_M"/>
    <property type="match status" value="1"/>
</dbReference>
<keyword evidence="4 8" id="KW-1133">Transmembrane helix</keyword>
<keyword evidence="6 8" id="KW-0472">Membrane</keyword>
<feature type="transmembrane region" description="Helical" evidence="8">
    <location>
        <begin position="334"/>
        <end position="351"/>
    </location>
</feature>
<feature type="transmembrane region" description="Helical" evidence="8">
    <location>
        <begin position="70"/>
        <end position="89"/>
    </location>
</feature>
<feature type="transmembrane region" description="Helical" evidence="8">
    <location>
        <begin position="265"/>
        <end position="287"/>
    </location>
</feature>
<comment type="caution">
    <text evidence="10">The sequence shown here is derived from an EMBL/GenBank/DDBJ whole genome shotgun (WGS) entry which is preliminary data.</text>
</comment>
<dbReference type="InterPro" id="IPR001750">
    <property type="entry name" value="ND/Mrp_TM"/>
</dbReference>
<feature type="transmembrane region" description="Helical" evidence="8">
    <location>
        <begin position="96"/>
        <end position="112"/>
    </location>
</feature>
<feature type="domain" description="NADH:quinone oxidoreductase/Mrp antiporter transmembrane" evidence="9">
    <location>
        <begin position="111"/>
        <end position="376"/>
    </location>
</feature>
<comment type="subcellular location">
    <subcellularLocation>
        <location evidence="1">Cell membrane</location>
        <topology evidence="1">Multi-pass membrane protein</topology>
    </subcellularLocation>
    <subcellularLocation>
        <location evidence="7">Membrane</location>
        <topology evidence="7">Multi-pass membrane protein</topology>
    </subcellularLocation>
</comment>
<dbReference type="PANTHER" id="PTHR42682">
    <property type="entry name" value="HYDROGENASE-4 COMPONENT F"/>
    <property type="match status" value="1"/>
</dbReference>
<feature type="transmembrane region" description="Helical" evidence="8">
    <location>
        <begin position="451"/>
        <end position="472"/>
    </location>
</feature>
<keyword evidence="2" id="KW-1003">Cell membrane</keyword>
<feature type="transmembrane region" description="Helical" evidence="8">
    <location>
        <begin position="6"/>
        <end position="22"/>
    </location>
</feature>
<keyword evidence="5" id="KW-0560">Oxidoreductase</keyword>
<dbReference type="EMBL" id="WAIE01000001">
    <property type="protein sequence ID" value="KAB1442855.1"/>
    <property type="molecule type" value="Genomic_DNA"/>
</dbReference>
<name>A0A6N6N5T8_9BACT</name>
<feature type="transmembrane region" description="Helical" evidence="8">
    <location>
        <begin position="371"/>
        <end position="390"/>
    </location>
</feature>
<dbReference type="GO" id="GO:0016491">
    <property type="term" value="F:oxidoreductase activity"/>
    <property type="evidence" value="ECO:0007669"/>
    <property type="project" value="UniProtKB-KW"/>
</dbReference>
<dbReference type="PANTHER" id="PTHR42682:SF4">
    <property type="entry name" value="NADH-UBIQUINONE_PLASTOQUINONE"/>
    <property type="match status" value="1"/>
</dbReference>
<evidence type="ECO:0000313" key="10">
    <source>
        <dbReference type="EMBL" id="KAB1442855.1"/>
    </source>
</evidence>
<evidence type="ECO:0000313" key="11">
    <source>
        <dbReference type="Proteomes" id="UP000438699"/>
    </source>
</evidence>
<proteinExistence type="predicted"/>
<feature type="transmembrane region" description="Helical" evidence="8">
    <location>
        <begin position="29"/>
        <end position="50"/>
    </location>
</feature>